<dbReference type="GO" id="GO:0005524">
    <property type="term" value="F:ATP binding"/>
    <property type="evidence" value="ECO:0007669"/>
    <property type="project" value="UniProtKB-KW"/>
</dbReference>
<evidence type="ECO:0000259" key="16">
    <source>
        <dbReference type="PROSITE" id="PS51447"/>
    </source>
</evidence>
<dbReference type="SMART" id="SM00896">
    <property type="entry name" value="FDX-ACB"/>
    <property type="match status" value="1"/>
</dbReference>
<dbReference type="FunCoup" id="A0A316W5I6">
    <property type="interactions" value="375"/>
</dbReference>
<keyword evidence="10 17" id="KW-0030">Aminoacyl-tRNA synthetase</keyword>
<comment type="function">
    <text evidence="13">Is responsible for the charging of tRNA(Phe) with phenylalanine in mitochondrial translation.</text>
</comment>
<dbReference type="InterPro" id="IPR006195">
    <property type="entry name" value="aa-tRNA-synth_II"/>
</dbReference>
<evidence type="ECO:0000256" key="1">
    <source>
        <dbReference type="ARBA" id="ARBA00004305"/>
    </source>
</evidence>
<evidence type="ECO:0000256" key="14">
    <source>
        <dbReference type="ARBA" id="ARBA00073229"/>
    </source>
</evidence>
<dbReference type="AlphaFoldDB" id="A0A316W5I6"/>
<keyword evidence="6" id="KW-0067">ATP-binding</keyword>
<evidence type="ECO:0000256" key="3">
    <source>
        <dbReference type="ARBA" id="ARBA00012814"/>
    </source>
</evidence>
<dbReference type="GO" id="GO:0006432">
    <property type="term" value="P:phenylalanyl-tRNA aminoacylation"/>
    <property type="evidence" value="ECO:0007669"/>
    <property type="project" value="InterPro"/>
</dbReference>
<name>A0A316W5I6_9BASI</name>
<dbReference type="GO" id="GO:0000049">
    <property type="term" value="F:tRNA binding"/>
    <property type="evidence" value="ECO:0007669"/>
    <property type="project" value="InterPro"/>
</dbReference>
<evidence type="ECO:0000256" key="9">
    <source>
        <dbReference type="ARBA" id="ARBA00023128"/>
    </source>
</evidence>
<dbReference type="InterPro" id="IPR036690">
    <property type="entry name" value="Fdx_antiC-bd_sf"/>
</dbReference>
<evidence type="ECO:0000256" key="8">
    <source>
        <dbReference type="ARBA" id="ARBA00022946"/>
    </source>
</evidence>
<evidence type="ECO:0000256" key="10">
    <source>
        <dbReference type="ARBA" id="ARBA00023146"/>
    </source>
</evidence>
<dbReference type="InterPro" id="IPR005121">
    <property type="entry name" value="Fdx_antiC-bd"/>
</dbReference>
<dbReference type="GO" id="GO:0005759">
    <property type="term" value="C:mitochondrial matrix"/>
    <property type="evidence" value="ECO:0007669"/>
    <property type="project" value="UniProtKB-SubCell"/>
</dbReference>
<dbReference type="OrthoDB" id="4457at2759"/>
<dbReference type="SUPFAM" id="SSF54991">
    <property type="entry name" value="Anticodon-binding domain of PheRS"/>
    <property type="match status" value="1"/>
</dbReference>
<comment type="similarity">
    <text evidence="2">Belongs to the class-II aminoacyl-tRNA synthetase family.</text>
</comment>
<dbReference type="FunFam" id="3.30.70.380:FF:000002">
    <property type="entry name" value="phenylalanine--tRNA ligase, mitochondrial"/>
    <property type="match status" value="1"/>
</dbReference>
<proteinExistence type="inferred from homology"/>
<keyword evidence="18" id="KW-1185">Reference proteome</keyword>
<feature type="domain" description="FDX-ACB" evidence="16">
    <location>
        <begin position="448"/>
        <end position="540"/>
    </location>
</feature>
<sequence>MRSTSEAGVVVAQLFQAARLRNQRPTAQSRCFSCFAVSALPLRKQHCRPAVAAGSIRAVRPSSLRSFHAFSRSAAARSSSLTVLGEHYTSDDYTNLPPSIRERLSSSPQLPYSASHPLALLRKEIEGHLCHHTAISASSPVVTSALNFDTLGFPLDHPGRSPTDTYYINRNICLRTHTSAHEVEVFSQGHDHWLLTADVYRRDEIDASHYPIFHQMEGASVWQQDDFLPGGRVEKECQDMEAHLRDAKIEIEDEVDITEAGGWQAGHATSQERLVAAQLSARHLKATLNGLVLRLFGPRHAADAAAAALAGGASTDQAADRAAHAEPLKVRWIAASFPFTSPSFEVEVWFRGKWLEILGSGVVMEKTLKDSGVSHKTGWAFGLGLERIAMVLYSIPDIRLFWSKDPRFLNQFAMDGSKSRGSTASESVPPSETGVSAAGGLVTFKPYSKYPPVLKDVSFWLASHEPHDNDVYEIVRDVAKDLVESVELTDRFEHPKTKRKSYCYRITYRSMDRSLEHEEINALHKAIGERLAEDMGVELR</sequence>
<dbReference type="InterPro" id="IPR004530">
    <property type="entry name" value="Phe-tRNA-synth_IIc_mito"/>
</dbReference>
<reference evidence="17 18" key="1">
    <citation type="journal article" date="2018" name="Mol. Biol. Evol.">
        <title>Broad Genomic Sampling Reveals a Smut Pathogenic Ancestry of the Fungal Clade Ustilaginomycotina.</title>
        <authorList>
            <person name="Kijpornyongpan T."/>
            <person name="Mondo S.J."/>
            <person name="Barry K."/>
            <person name="Sandor L."/>
            <person name="Lee J."/>
            <person name="Lipzen A."/>
            <person name="Pangilinan J."/>
            <person name="LaButti K."/>
            <person name="Hainaut M."/>
            <person name="Henrissat B."/>
            <person name="Grigoriev I.V."/>
            <person name="Spatafora J.W."/>
            <person name="Aime M.C."/>
        </authorList>
    </citation>
    <scope>NUCLEOTIDE SEQUENCE [LARGE SCALE GENOMIC DNA]</scope>
    <source>
        <strain evidence="17 18">MCA 4658</strain>
    </source>
</reference>
<dbReference type="Gene3D" id="3.30.70.380">
    <property type="entry name" value="Ferrodoxin-fold anticodon-binding domain"/>
    <property type="match status" value="1"/>
</dbReference>
<dbReference type="PROSITE" id="PS50862">
    <property type="entry name" value="AA_TRNA_LIGASE_II"/>
    <property type="match status" value="1"/>
</dbReference>
<keyword evidence="7" id="KW-0648">Protein biosynthesis</keyword>
<dbReference type="PROSITE" id="PS51447">
    <property type="entry name" value="FDX_ACB"/>
    <property type="match status" value="1"/>
</dbReference>
<evidence type="ECO:0000256" key="5">
    <source>
        <dbReference type="ARBA" id="ARBA00022741"/>
    </source>
</evidence>
<dbReference type="EC" id="6.1.1.20" evidence="3"/>
<dbReference type="Pfam" id="PF01409">
    <property type="entry name" value="tRNA-synt_2d"/>
    <property type="match status" value="2"/>
</dbReference>
<evidence type="ECO:0000256" key="13">
    <source>
        <dbReference type="ARBA" id="ARBA00057761"/>
    </source>
</evidence>
<dbReference type="InParanoid" id="A0A316W5I6"/>
<evidence type="ECO:0000256" key="12">
    <source>
        <dbReference type="ARBA" id="ARBA00049255"/>
    </source>
</evidence>
<dbReference type="SUPFAM" id="SSF55681">
    <property type="entry name" value="Class II aaRS and biotin synthetases"/>
    <property type="match status" value="1"/>
</dbReference>
<feature type="domain" description="Aminoacyl-transfer RNA synthetases class-II family profile" evidence="15">
    <location>
        <begin position="197"/>
        <end position="406"/>
    </location>
</feature>
<keyword evidence="8" id="KW-0809">Transit peptide</keyword>
<dbReference type="EMBL" id="KZ819365">
    <property type="protein sequence ID" value="PWN43991.1"/>
    <property type="molecule type" value="Genomic_DNA"/>
</dbReference>
<dbReference type="Pfam" id="PF03147">
    <property type="entry name" value="FDX-ACB"/>
    <property type="match status" value="1"/>
</dbReference>
<dbReference type="PANTHER" id="PTHR11538">
    <property type="entry name" value="PHENYLALANYL-TRNA SYNTHETASE"/>
    <property type="match status" value="1"/>
</dbReference>
<dbReference type="Proteomes" id="UP000245783">
    <property type="component" value="Unassembled WGS sequence"/>
</dbReference>
<dbReference type="GeneID" id="37033606"/>
<keyword evidence="5" id="KW-0547">Nucleotide-binding</keyword>
<accession>A0A316W5I6</accession>
<dbReference type="FunFam" id="3.30.930.10:FF:000053">
    <property type="entry name" value="Phenylalanyl-tRNA synthetase mitochondrial"/>
    <property type="match status" value="1"/>
</dbReference>
<keyword evidence="4" id="KW-0436">Ligase</keyword>
<evidence type="ECO:0000256" key="11">
    <source>
        <dbReference type="ARBA" id="ARBA00031194"/>
    </source>
</evidence>
<dbReference type="PANTHER" id="PTHR11538:SF41">
    <property type="entry name" value="PHENYLALANINE--TRNA LIGASE, MITOCHONDRIAL"/>
    <property type="match status" value="1"/>
</dbReference>
<dbReference type="InterPro" id="IPR045864">
    <property type="entry name" value="aa-tRNA-synth_II/BPL/LPL"/>
</dbReference>
<dbReference type="Gene3D" id="3.30.930.10">
    <property type="entry name" value="Bira Bifunctional Protein, Domain 2"/>
    <property type="match status" value="1"/>
</dbReference>
<comment type="subcellular location">
    <subcellularLocation>
        <location evidence="1">Mitochondrion matrix</location>
    </subcellularLocation>
</comment>
<organism evidence="17 18">
    <name type="scientific">Ceraceosorus guamensis</name>
    <dbReference type="NCBI Taxonomy" id="1522189"/>
    <lineage>
        <taxon>Eukaryota</taxon>
        <taxon>Fungi</taxon>
        <taxon>Dikarya</taxon>
        <taxon>Basidiomycota</taxon>
        <taxon>Ustilaginomycotina</taxon>
        <taxon>Exobasidiomycetes</taxon>
        <taxon>Ceraceosorales</taxon>
        <taxon>Ceraceosoraceae</taxon>
        <taxon>Ceraceosorus</taxon>
    </lineage>
</organism>
<evidence type="ECO:0000259" key="15">
    <source>
        <dbReference type="PROSITE" id="PS50862"/>
    </source>
</evidence>
<dbReference type="STRING" id="1522189.A0A316W5I6"/>
<evidence type="ECO:0000256" key="2">
    <source>
        <dbReference type="ARBA" id="ARBA00008226"/>
    </source>
</evidence>
<dbReference type="RefSeq" id="XP_025371151.1">
    <property type="nucleotide sequence ID" value="XM_025511736.1"/>
</dbReference>
<evidence type="ECO:0000313" key="18">
    <source>
        <dbReference type="Proteomes" id="UP000245783"/>
    </source>
</evidence>
<evidence type="ECO:0000313" key="17">
    <source>
        <dbReference type="EMBL" id="PWN43991.1"/>
    </source>
</evidence>
<keyword evidence="9" id="KW-0496">Mitochondrion</keyword>
<comment type="catalytic activity">
    <reaction evidence="12">
        <text>tRNA(Phe) + L-phenylalanine + ATP = L-phenylalanyl-tRNA(Phe) + AMP + diphosphate + H(+)</text>
        <dbReference type="Rhea" id="RHEA:19413"/>
        <dbReference type="Rhea" id="RHEA-COMP:9668"/>
        <dbReference type="Rhea" id="RHEA-COMP:9699"/>
        <dbReference type="ChEBI" id="CHEBI:15378"/>
        <dbReference type="ChEBI" id="CHEBI:30616"/>
        <dbReference type="ChEBI" id="CHEBI:33019"/>
        <dbReference type="ChEBI" id="CHEBI:58095"/>
        <dbReference type="ChEBI" id="CHEBI:78442"/>
        <dbReference type="ChEBI" id="CHEBI:78531"/>
        <dbReference type="ChEBI" id="CHEBI:456215"/>
        <dbReference type="EC" id="6.1.1.20"/>
    </reaction>
</comment>
<evidence type="ECO:0000256" key="7">
    <source>
        <dbReference type="ARBA" id="ARBA00022917"/>
    </source>
</evidence>
<dbReference type="GO" id="GO:0004826">
    <property type="term" value="F:phenylalanine-tRNA ligase activity"/>
    <property type="evidence" value="ECO:0007669"/>
    <property type="project" value="UniProtKB-EC"/>
</dbReference>
<evidence type="ECO:0000256" key="6">
    <source>
        <dbReference type="ARBA" id="ARBA00022840"/>
    </source>
</evidence>
<dbReference type="NCBIfam" id="TIGR00469">
    <property type="entry name" value="pheS_mito"/>
    <property type="match status" value="1"/>
</dbReference>
<protein>
    <recommendedName>
        <fullName evidence="14">Phenylalanine--tRNA ligase, mitochondrial</fullName>
        <ecNumber evidence="3">6.1.1.20</ecNumber>
    </recommendedName>
    <alternativeName>
        <fullName evidence="11">Phenylalanyl-tRNA synthetase</fullName>
    </alternativeName>
</protein>
<evidence type="ECO:0000256" key="4">
    <source>
        <dbReference type="ARBA" id="ARBA00022598"/>
    </source>
</evidence>
<dbReference type="InterPro" id="IPR002319">
    <property type="entry name" value="Phenylalanyl-tRNA_Synthase"/>
</dbReference>
<gene>
    <name evidence="17" type="ORF">IE81DRAFT_287855</name>
</gene>